<dbReference type="InterPro" id="IPR050239">
    <property type="entry name" value="Sigma-70_RNA_pol_init_factors"/>
</dbReference>
<evidence type="ECO:0000256" key="2">
    <source>
        <dbReference type="ARBA" id="ARBA00023082"/>
    </source>
</evidence>
<reference evidence="6 7" key="2">
    <citation type="journal article" date="2015" name="Arch. Virol.">
        <title>Complete genome sequence analysis and identification of putative metallo-beta-lactamase and SpoIIIE homologs in Bacillus cereus group phage BCP8-2, a new member of the proposed Bastille-like group.</title>
        <authorList>
            <person name="Asare P.T."/>
            <person name="Bandara N."/>
            <person name="Jeong T.Y."/>
            <person name="Ryu S."/>
            <person name="Klumpp J."/>
            <person name="Kim K.P."/>
        </authorList>
    </citation>
    <scope>NUCLEOTIDE SEQUENCE [LARGE SCALE GENOMIC DNA]</scope>
    <source>
        <strain evidence="6">BCP8-2</strain>
    </source>
</reference>
<reference evidence="7" key="1">
    <citation type="submission" date="2014-01" db="EMBL/GenBank/DDBJ databases">
        <title>Genomic and Proteomic Analysis of Broad Host Range Virulent Bacillus Group Phage BCP8-2 Leading To the Creation of New Genus within Myoviruses.</title>
        <authorList>
            <person name="Bandara N."/>
            <person name="Asare P.T."/>
            <person name="Kim K.P."/>
        </authorList>
    </citation>
    <scope>NUCLEOTIDE SEQUENCE [LARGE SCALE GENOMIC DNA]</scope>
</reference>
<dbReference type="EMBL" id="KJ081346">
    <property type="protein sequence ID" value="AHJ87164.1"/>
    <property type="molecule type" value="Genomic_DNA"/>
</dbReference>
<keyword evidence="2" id="KW-0731">Sigma factor</keyword>
<dbReference type="GeneID" id="24723390"/>
<dbReference type="Proteomes" id="UP000033014">
    <property type="component" value="Segment"/>
</dbReference>
<dbReference type="SUPFAM" id="SSF88946">
    <property type="entry name" value="Sigma2 domain of RNA polymerase sigma factors"/>
    <property type="match status" value="1"/>
</dbReference>
<dbReference type="PANTHER" id="PTHR30603">
    <property type="entry name" value="RNA POLYMERASE SIGMA FACTOR RPO"/>
    <property type="match status" value="1"/>
</dbReference>
<gene>
    <name evidence="6" type="ORF">BCP8-2_126</name>
</gene>
<evidence type="ECO:0000313" key="6">
    <source>
        <dbReference type="EMBL" id="AHJ87164.1"/>
    </source>
</evidence>
<dbReference type="KEGG" id="vg:24723390"/>
<keyword evidence="3" id="KW-0238">DNA-binding</keyword>
<organism evidence="6 7">
    <name type="scientific">Bacillus phage BCP8-2</name>
    <dbReference type="NCBI Taxonomy" id="1129192"/>
    <lineage>
        <taxon>Viruses</taxon>
        <taxon>Duplodnaviria</taxon>
        <taxon>Heunggongvirae</taxon>
        <taxon>Uroviricota</taxon>
        <taxon>Caudoviricetes</taxon>
        <taxon>Herelleviridae</taxon>
        <taxon>Bastillevirinae</taxon>
        <taxon>Caeruleovirus</taxon>
        <taxon>Caeruleovirus BCP82</taxon>
    </lineage>
</organism>
<dbReference type="Pfam" id="PF04545">
    <property type="entry name" value="Sigma70_r4"/>
    <property type="match status" value="1"/>
</dbReference>
<dbReference type="PROSITE" id="PS00715">
    <property type="entry name" value="SIGMA70_1"/>
    <property type="match status" value="1"/>
</dbReference>
<dbReference type="SUPFAM" id="SSF88659">
    <property type="entry name" value="Sigma3 and sigma4 domains of RNA polymerase sigma factors"/>
    <property type="match status" value="1"/>
</dbReference>
<dbReference type="GO" id="GO:0016987">
    <property type="term" value="F:sigma factor activity"/>
    <property type="evidence" value="ECO:0007669"/>
    <property type="project" value="UniProtKB-KW"/>
</dbReference>
<dbReference type="GO" id="GO:0006352">
    <property type="term" value="P:DNA-templated transcription initiation"/>
    <property type="evidence" value="ECO:0007669"/>
    <property type="project" value="InterPro"/>
</dbReference>
<protein>
    <submittedName>
        <fullName evidence="6">Putative RNA polymerase sigma factor G</fullName>
    </submittedName>
</protein>
<dbReference type="Pfam" id="PF04542">
    <property type="entry name" value="Sigma70_r2"/>
    <property type="match status" value="1"/>
</dbReference>
<keyword evidence="7" id="KW-1185">Reference proteome</keyword>
<dbReference type="PANTHER" id="PTHR30603:SF17">
    <property type="entry name" value="RNA POLYMERASE SIGMA-G FACTOR"/>
    <property type="match status" value="1"/>
</dbReference>
<proteinExistence type="predicted"/>
<keyword evidence="1" id="KW-0805">Transcription regulation</keyword>
<sequence length="256" mass="29831">MGKKRVRGTYTFANKVLTTEETYELIERSQAGEEEATESLVEHNARLVNYVVRRIKNPYQEYEDLFQLGMIGLITAIAKFDLTKGFKFSTYAVQWIEAEIRNYVRDKSSIVKVPREIGSIANKIFALKLKNEEPTTILKKLELDRDQLNNVTIALEVAKNEVISLDIQTGEEKEDTLSTLIGQDVNQDWFSDIAFYDIIRFLDSKEQSIITLKYIHDQTNPKIAKLLGTYTQQVRRLEMRAMKKLRERYTYEELIN</sequence>
<evidence type="ECO:0000256" key="3">
    <source>
        <dbReference type="ARBA" id="ARBA00023125"/>
    </source>
</evidence>
<evidence type="ECO:0000256" key="4">
    <source>
        <dbReference type="ARBA" id="ARBA00023163"/>
    </source>
</evidence>
<dbReference type="OrthoDB" id="7711at10239"/>
<dbReference type="GO" id="GO:0003677">
    <property type="term" value="F:DNA binding"/>
    <property type="evidence" value="ECO:0007669"/>
    <property type="project" value="UniProtKB-KW"/>
</dbReference>
<dbReference type="NCBIfam" id="TIGR02937">
    <property type="entry name" value="sigma70-ECF"/>
    <property type="match status" value="1"/>
</dbReference>
<dbReference type="PRINTS" id="PR00046">
    <property type="entry name" value="SIGMA70FCT"/>
</dbReference>
<feature type="domain" description="RNA polymerase sigma-70" evidence="5">
    <location>
        <begin position="64"/>
        <end position="77"/>
    </location>
</feature>
<dbReference type="InterPro" id="IPR013325">
    <property type="entry name" value="RNA_pol_sigma_r2"/>
</dbReference>
<dbReference type="Gene3D" id="1.20.140.160">
    <property type="match status" value="1"/>
</dbReference>
<dbReference type="RefSeq" id="YP_009149687.1">
    <property type="nucleotide sequence ID" value="NC_027355.1"/>
</dbReference>
<dbReference type="InterPro" id="IPR013324">
    <property type="entry name" value="RNA_pol_sigma_r3/r4-like"/>
</dbReference>
<dbReference type="InterPro" id="IPR000943">
    <property type="entry name" value="RNA_pol_sigma70"/>
</dbReference>
<evidence type="ECO:0000313" key="7">
    <source>
        <dbReference type="Proteomes" id="UP000033014"/>
    </source>
</evidence>
<keyword evidence="4" id="KW-0804">Transcription</keyword>
<dbReference type="InterPro" id="IPR007627">
    <property type="entry name" value="RNA_pol_sigma70_r2"/>
</dbReference>
<evidence type="ECO:0000259" key="5">
    <source>
        <dbReference type="PROSITE" id="PS00715"/>
    </source>
</evidence>
<dbReference type="Gene3D" id="1.20.120.1810">
    <property type="match status" value="1"/>
</dbReference>
<dbReference type="InterPro" id="IPR007630">
    <property type="entry name" value="RNA_pol_sigma70_r4"/>
</dbReference>
<dbReference type="InterPro" id="IPR014284">
    <property type="entry name" value="RNA_pol_sigma-70_dom"/>
</dbReference>
<name>A0A0E3D9C3_9CAUD</name>
<accession>A0A0E3D9C3</accession>
<evidence type="ECO:0000256" key="1">
    <source>
        <dbReference type="ARBA" id="ARBA00023015"/>
    </source>
</evidence>